<accession>A0A2M4D3C6</accession>
<evidence type="ECO:0000256" key="1">
    <source>
        <dbReference type="SAM" id="Phobius"/>
    </source>
</evidence>
<dbReference type="EMBL" id="GGFL01007420">
    <property type="protein sequence ID" value="MBW71598.1"/>
    <property type="molecule type" value="Transcribed_RNA"/>
</dbReference>
<dbReference type="AlphaFoldDB" id="A0A2M4D3C6"/>
<reference evidence="2" key="1">
    <citation type="submission" date="2018-01" db="EMBL/GenBank/DDBJ databases">
        <title>An insight into the sialome of Amazonian anophelines.</title>
        <authorList>
            <person name="Ribeiro J.M."/>
            <person name="Scarpassa V."/>
            <person name="Calvo E."/>
        </authorList>
    </citation>
    <scope>NUCLEOTIDE SEQUENCE</scope>
</reference>
<keyword evidence="1" id="KW-0812">Transmembrane</keyword>
<organism evidence="2">
    <name type="scientific">Anopheles darlingi</name>
    <name type="common">Mosquito</name>
    <dbReference type="NCBI Taxonomy" id="43151"/>
    <lineage>
        <taxon>Eukaryota</taxon>
        <taxon>Metazoa</taxon>
        <taxon>Ecdysozoa</taxon>
        <taxon>Arthropoda</taxon>
        <taxon>Hexapoda</taxon>
        <taxon>Insecta</taxon>
        <taxon>Pterygota</taxon>
        <taxon>Neoptera</taxon>
        <taxon>Endopterygota</taxon>
        <taxon>Diptera</taxon>
        <taxon>Nematocera</taxon>
        <taxon>Culicoidea</taxon>
        <taxon>Culicidae</taxon>
        <taxon>Anophelinae</taxon>
        <taxon>Anopheles</taxon>
    </lineage>
</organism>
<protein>
    <submittedName>
        <fullName evidence="2">Putative cell wall protein awa1</fullName>
    </submittedName>
</protein>
<feature type="transmembrane region" description="Helical" evidence="1">
    <location>
        <begin position="34"/>
        <end position="55"/>
    </location>
</feature>
<proteinExistence type="predicted"/>
<keyword evidence="1" id="KW-1133">Transmembrane helix</keyword>
<sequence length="112" mass="11842">MIFLLATCFPVPSVLRVSFSNVSSEEICVGSNLGVIFLGISTSIFSYFSSSVFCTSKFSNFSMISSVLSPFFLIVLTFFFLGFTIGVSTCTASGTLSSSVMVTVVSGSRSSS</sequence>
<feature type="transmembrane region" description="Helical" evidence="1">
    <location>
        <begin position="67"/>
        <end position="87"/>
    </location>
</feature>
<evidence type="ECO:0000313" key="2">
    <source>
        <dbReference type="EMBL" id="MBW71598.1"/>
    </source>
</evidence>
<name>A0A2M4D3C6_ANODA</name>
<keyword evidence="1" id="KW-0472">Membrane</keyword>